<feature type="chain" id="PRO_5045319084" description="Transmembrane protein" evidence="3">
    <location>
        <begin position="26"/>
        <end position="882"/>
    </location>
</feature>
<dbReference type="Proteomes" id="UP001492380">
    <property type="component" value="Unassembled WGS sequence"/>
</dbReference>
<evidence type="ECO:0000256" key="3">
    <source>
        <dbReference type="SAM" id="SignalP"/>
    </source>
</evidence>
<keyword evidence="2" id="KW-0472">Membrane</keyword>
<keyword evidence="2" id="KW-0812">Transmembrane</keyword>
<name>A0ABR1YT72_9PEZI</name>
<sequence length="882" mass="96765">MGNLFMLRLLLGVFMFAMAAPLAMAAAVLPLPRPSLALPGASSLALPGSSPLVLPGPSASGVVAAAAATTAARSALLAPRDPQLVYDFSMLESAWSAEGAQPSRVFRLDACKYCMPHDWNCMISCTHGRNSRLNTGRVAAPEKRSSPAPSVVAPLQERCPACYRGGASPDQFCVLACERAAQIRELTGKKTTLEKKRQQQQETASESMVPSSPLYNGPMRMITPPPKRAVAVERPTPSSTPGIKERCWHCYQRVPADRACINGCLVAERQQAAASRSMQSQDEERSIALFDAVTRTAILGPLRERCAMCYPHPSFSDHACLAECERKEMERLHSAAFSPKTTETVTLTLTSDDPWYSKTVLTLTHTWTSAAWEASASANLPPDVVRCPHCHKGQSEKHSKLCQDACEARLKRESASKGMSTPRATSTTQSSAKAKPSMSPDEEKMEVVRTKCFGDRWNGDRHRYPCWSFLKAYHTKNCGTMDHWRYRPECHFIVESEVRKWDLEALKKHLDQEEVDQFGNPVAKRSEEKEAVVDKLLPSSSPRSKSREGHHFFDRVFGHKHNAPPPPAKPTATLRNKHHLEEVPVFRRPLIHVPAAPSLPPPSSFLGNILKDSSDQTDEEKADQVSDGFMWFFVGLSSVLGFIGLFWLLASLIQRYSPECWCCCFRRRKGKGSPSRRNRRNGNGNGGDGDDDDDDHGHRMHRLAPLRKVSAPSTSTPGSATPPPPYPQQGAGRLDAALSTPPSPVDPWSSPYAHNPYAYPASSGPCPTPFLSRAASLRGNSRRSATAGGPITVRTTTSGLPLRTASTMPTMPASGQKKAMGGSSVLFESKQADDAGFEEVSLADGEVREEGKRRKPRSKRESLRHKVLESLVARKRSETAEF</sequence>
<evidence type="ECO:0008006" key="6">
    <source>
        <dbReference type="Google" id="ProtNLM"/>
    </source>
</evidence>
<feature type="compositionally biased region" description="Polar residues" evidence="1">
    <location>
        <begin position="200"/>
        <end position="214"/>
    </location>
</feature>
<comment type="caution">
    <text evidence="4">The sequence shown here is derived from an EMBL/GenBank/DDBJ whole genome shotgun (WGS) entry which is preliminary data.</text>
</comment>
<feature type="compositionally biased region" description="Polar residues" evidence="1">
    <location>
        <begin position="793"/>
        <end position="809"/>
    </location>
</feature>
<feature type="compositionally biased region" description="Basic and acidic residues" evidence="1">
    <location>
        <begin position="188"/>
        <end position="199"/>
    </location>
</feature>
<feature type="region of interest" description="Disordered" evidence="1">
    <location>
        <begin position="526"/>
        <end position="548"/>
    </location>
</feature>
<keyword evidence="2" id="KW-1133">Transmembrane helix</keyword>
<keyword evidence="3" id="KW-0732">Signal</keyword>
<evidence type="ECO:0000256" key="1">
    <source>
        <dbReference type="SAM" id="MobiDB-lite"/>
    </source>
</evidence>
<keyword evidence="5" id="KW-1185">Reference proteome</keyword>
<proteinExistence type="predicted"/>
<accession>A0ABR1YT72</accession>
<feature type="signal peptide" evidence="3">
    <location>
        <begin position="1"/>
        <end position="25"/>
    </location>
</feature>
<evidence type="ECO:0000313" key="4">
    <source>
        <dbReference type="EMBL" id="KAK8237728.1"/>
    </source>
</evidence>
<feature type="region of interest" description="Disordered" evidence="1">
    <location>
        <begin position="413"/>
        <end position="443"/>
    </location>
</feature>
<evidence type="ECO:0000256" key="2">
    <source>
        <dbReference type="SAM" id="Phobius"/>
    </source>
</evidence>
<gene>
    <name evidence="4" type="ORF">HDK90DRAFT_509427</name>
</gene>
<protein>
    <recommendedName>
        <fullName evidence="6">Transmembrane protein</fullName>
    </recommendedName>
</protein>
<feature type="region of interest" description="Disordered" evidence="1">
    <location>
        <begin position="597"/>
        <end position="621"/>
    </location>
</feature>
<feature type="region of interest" description="Disordered" evidence="1">
    <location>
        <begin position="188"/>
        <end position="216"/>
    </location>
</feature>
<feature type="region of interest" description="Disordered" evidence="1">
    <location>
        <begin position="776"/>
        <end position="822"/>
    </location>
</feature>
<feature type="region of interest" description="Disordered" evidence="1">
    <location>
        <begin position="669"/>
        <end position="747"/>
    </location>
</feature>
<feature type="transmembrane region" description="Helical" evidence="2">
    <location>
        <begin position="629"/>
        <end position="649"/>
    </location>
</feature>
<organism evidence="4 5">
    <name type="scientific">Phyllosticta capitalensis</name>
    <dbReference type="NCBI Taxonomy" id="121624"/>
    <lineage>
        <taxon>Eukaryota</taxon>
        <taxon>Fungi</taxon>
        <taxon>Dikarya</taxon>
        <taxon>Ascomycota</taxon>
        <taxon>Pezizomycotina</taxon>
        <taxon>Dothideomycetes</taxon>
        <taxon>Dothideomycetes incertae sedis</taxon>
        <taxon>Botryosphaeriales</taxon>
        <taxon>Phyllostictaceae</taxon>
        <taxon>Phyllosticta</taxon>
    </lineage>
</organism>
<dbReference type="EMBL" id="JBBWRZ010000004">
    <property type="protein sequence ID" value="KAK8237728.1"/>
    <property type="molecule type" value="Genomic_DNA"/>
</dbReference>
<reference evidence="4 5" key="1">
    <citation type="submission" date="2024-04" db="EMBL/GenBank/DDBJ databases">
        <title>Phyllosticta paracitricarpa is synonymous to the EU quarantine fungus P. citricarpa based on phylogenomic analyses.</title>
        <authorList>
            <consortium name="Lawrence Berkeley National Laboratory"/>
            <person name="Van Ingen-Buijs V.A."/>
            <person name="Van Westerhoven A.C."/>
            <person name="Haridas S."/>
            <person name="Skiadas P."/>
            <person name="Martin F."/>
            <person name="Groenewald J.Z."/>
            <person name="Crous P.W."/>
            <person name="Seidl M.F."/>
        </authorList>
    </citation>
    <scope>NUCLEOTIDE SEQUENCE [LARGE SCALE GENOMIC DNA]</scope>
    <source>
        <strain evidence="4 5">CBS 123374</strain>
    </source>
</reference>
<feature type="compositionally biased region" description="Polar residues" evidence="1">
    <location>
        <begin position="417"/>
        <end position="432"/>
    </location>
</feature>
<evidence type="ECO:0000313" key="5">
    <source>
        <dbReference type="Proteomes" id="UP001492380"/>
    </source>
</evidence>
<feature type="region of interest" description="Disordered" evidence="1">
    <location>
        <begin position="835"/>
        <end position="864"/>
    </location>
</feature>
<feature type="compositionally biased region" description="Basic residues" evidence="1">
    <location>
        <begin position="669"/>
        <end position="680"/>
    </location>
</feature>